<accession>A0A9X2DRS1</accession>
<dbReference type="InterPro" id="IPR042565">
    <property type="entry name" value="T7SS_EssB_C"/>
</dbReference>
<gene>
    <name evidence="4" type="primary">essB</name>
    <name evidence="4" type="ORF">M3202_17895</name>
</gene>
<evidence type="ECO:0000313" key="4">
    <source>
        <dbReference type="EMBL" id="MCM3715931.1"/>
    </source>
</evidence>
<dbReference type="Proteomes" id="UP001139179">
    <property type="component" value="Unassembled WGS sequence"/>
</dbReference>
<protein>
    <submittedName>
        <fullName evidence="4">Type VII secretion protein EssB</fullName>
    </submittedName>
</protein>
<reference evidence="4" key="1">
    <citation type="submission" date="2022-05" db="EMBL/GenBank/DDBJ databases">
        <title>Comparative Genomics of Spacecraft Associated Microbes.</title>
        <authorList>
            <person name="Tran M.T."/>
            <person name="Wright A."/>
            <person name="Seuylemezian A."/>
            <person name="Eisen J."/>
            <person name="Coil D."/>
        </authorList>
    </citation>
    <scope>NUCLEOTIDE SEQUENCE</scope>
    <source>
        <strain evidence="4">214.1.1</strain>
    </source>
</reference>
<feature type="region of interest" description="Disordered" evidence="2">
    <location>
        <begin position="378"/>
        <end position="397"/>
    </location>
</feature>
<name>A0A9X2DRS1_9BACI</name>
<evidence type="ECO:0000256" key="2">
    <source>
        <dbReference type="SAM" id="MobiDB-lite"/>
    </source>
</evidence>
<dbReference type="Pfam" id="PF10140">
    <property type="entry name" value="YukC"/>
    <property type="match status" value="1"/>
</dbReference>
<keyword evidence="5" id="KW-1185">Reference proteome</keyword>
<evidence type="ECO:0000313" key="5">
    <source>
        <dbReference type="Proteomes" id="UP001139179"/>
    </source>
</evidence>
<organism evidence="4 5">
    <name type="scientific">Halalkalibacter oceani</name>
    <dbReference type="NCBI Taxonomy" id="1653776"/>
    <lineage>
        <taxon>Bacteria</taxon>
        <taxon>Bacillati</taxon>
        <taxon>Bacillota</taxon>
        <taxon>Bacilli</taxon>
        <taxon>Bacillales</taxon>
        <taxon>Bacillaceae</taxon>
        <taxon>Halalkalibacter</taxon>
    </lineage>
</organism>
<dbReference type="InterPro" id="IPR018778">
    <property type="entry name" value="T7SS_EssB"/>
</dbReference>
<evidence type="ECO:0000256" key="3">
    <source>
        <dbReference type="SAM" id="Phobius"/>
    </source>
</evidence>
<evidence type="ECO:0000256" key="1">
    <source>
        <dbReference type="ARBA" id="ARBA00010163"/>
    </source>
</evidence>
<dbReference type="EMBL" id="JAMBOL010000024">
    <property type="protein sequence ID" value="MCM3715931.1"/>
    <property type="molecule type" value="Genomic_DNA"/>
</dbReference>
<keyword evidence="3" id="KW-0472">Membrane</keyword>
<dbReference type="RefSeq" id="WP_251224621.1">
    <property type="nucleotide sequence ID" value="NZ_JAMBOL010000024.1"/>
</dbReference>
<comment type="caution">
    <text evidence="4">The sequence shown here is derived from an EMBL/GenBank/DDBJ whole genome shotgun (WGS) entry which is preliminary data.</text>
</comment>
<proteinExistence type="inferred from homology"/>
<keyword evidence="3" id="KW-0812">Transmembrane</keyword>
<sequence length="397" mass="46786">MEEKKDSYLERQTEAIITKKQEGYVFQFQKAKVKLSDKLEINMLQGLNDPLQRTITESEDVVEVNVVPPKGTYSFQQLKRKSLYSRWLFADQLIKELQSRRFERLTIVVCPENVIIDSSFKPSFLHYGVKESLPPYSKDQEKLFLEMKATIAAAVDDRYSFHEYIHFHQTLKLSDMTRQLFAAKNTEELQEIVRASIHELEQKEQNLIHLPRTKWMIQRYSLWGLVILLLPTICYTVYSFFFIQPEQQAYIKSGEYFLTARYSDVIEQLRYYDPDDMPYVTKYQLATAYVQYEALTGEQRANIQNTLTLQSDPAYFDYWIYVGRGENEEAVDLGRSLGDRDLVMFGLLKYREDIRADDSLSGQEKEEELQLIERELEEYVQEREQQSEEAEEPGNAS</sequence>
<dbReference type="Gene3D" id="1.25.40.680">
    <property type="entry name" value="Type VII secretion system EssB, C-terminal-like domain"/>
    <property type="match status" value="1"/>
</dbReference>
<feature type="compositionally biased region" description="Acidic residues" evidence="2">
    <location>
        <begin position="387"/>
        <end position="397"/>
    </location>
</feature>
<dbReference type="NCBIfam" id="TIGR03926">
    <property type="entry name" value="T7_EssB"/>
    <property type="match status" value="1"/>
</dbReference>
<comment type="similarity">
    <text evidence="1">Belongs to the EssB family.</text>
</comment>
<feature type="transmembrane region" description="Helical" evidence="3">
    <location>
        <begin position="222"/>
        <end position="243"/>
    </location>
</feature>
<dbReference type="Gene3D" id="1.10.510.10">
    <property type="entry name" value="Transferase(Phosphotransferase) domain 1"/>
    <property type="match status" value="1"/>
</dbReference>
<dbReference type="AlphaFoldDB" id="A0A9X2DRS1"/>
<keyword evidence="3" id="KW-1133">Transmembrane helix</keyword>